<proteinExistence type="predicted"/>
<dbReference type="Gramene" id="EOY04310">
    <property type="protein sequence ID" value="EOY04310"/>
    <property type="gene ID" value="TCM_019588"/>
</dbReference>
<sequence>MKAPLFICFLLSSVLVFPFALAARELHIVEHNGASNNFPVTYGIGGQNRGKRTCHREGMTGTAKRRSKKPSREAYEKRRGRGRKL</sequence>
<keyword evidence="2" id="KW-0732">Signal</keyword>
<evidence type="ECO:0000313" key="3">
    <source>
        <dbReference type="EMBL" id="EOY04310.1"/>
    </source>
</evidence>
<evidence type="ECO:0000256" key="1">
    <source>
        <dbReference type="SAM" id="MobiDB-lite"/>
    </source>
</evidence>
<reference evidence="3 4" key="1">
    <citation type="journal article" date="2013" name="Genome Biol.">
        <title>The genome sequence of the most widely cultivated cacao type and its use to identify candidate genes regulating pod color.</title>
        <authorList>
            <person name="Motamayor J.C."/>
            <person name="Mockaitis K."/>
            <person name="Schmutz J."/>
            <person name="Haiminen N."/>
            <person name="Iii D.L."/>
            <person name="Cornejo O."/>
            <person name="Findley S.D."/>
            <person name="Zheng P."/>
            <person name="Utro F."/>
            <person name="Royaert S."/>
            <person name="Saski C."/>
            <person name="Jenkins J."/>
            <person name="Podicheti R."/>
            <person name="Zhao M."/>
            <person name="Scheffler B.E."/>
            <person name="Stack J.C."/>
            <person name="Feltus F.A."/>
            <person name="Mustiga G.M."/>
            <person name="Amores F."/>
            <person name="Phillips W."/>
            <person name="Marelli J.P."/>
            <person name="May G.D."/>
            <person name="Shapiro H."/>
            <person name="Ma J."/>
            <person name="Bustamante C.D."/>
            <person name="Schnell R.J."/>
            <person name="Main D."/>
            <person name="Gilbert D."/>
            <person name="Parida L."/>
            <person name="Kuhn D.N."/>
        </authorList>
    </citation>
    <scope>NUCLEOTIDE SEQUENCE [LARGE SCALE GENOMIC DNA]</scope>
    <source>
        <strain evidence="4">cv. Matina 1-6</strain>
    </source>
</reference>
<dbReference type="EMBL" id="CM001882">
    <property type="protein sequence ID" value="EOY04310.1"/>
    <property type="molecule type" value="Genomic_DNA"/>
</dbReference>
<dbReference type="AlphaFoldDB" id="A0A061EH19"/>
<dbReference type="Proteomes" id="UP000026915">
    <property type="component" value="Chromosome 4"/>
</dbReference>
<protein>
    <recommendedName>
        <fullName evidence="5">Secreted protein</fullName>
    </recommendedName>
</protein>
<feature type="signal peptide" evidence="2">
    <location>
        <begin position="1"/>
        <end position="22"/>
    </location>
</feature>
<evidence type="ECO:0000313" key="4">
    <source>
        <dbReference type="Proteomes" id="UP000026915"/>
    </source>
</evidence>
<evidence type="ECO:0008006" key="5">
    <source>
        <dbReference type="Google" id="ProtNLM"/>
    </source>
</evidence>
<feature type="region of interest" description="Disordered" evidence="1">
    <location>
        <begin position="45"/>
        <end position="85"/>
    </location>
</feature>
<gene>
    <name evidence="3" type="ORF">TCM_019588</name>
</gene>
<feature type="chain" id="PRO_5001596969" description="Secreted protein" evidence="2">
    <location>
        <begin position="23"/>
        <end position="85"/>
    </location>
</feature>
<name>A0A061EH19_THECC</name>
<accession>A0A061EH19</accession>
<dbReference type="HOGENOM" id="CLU_2517143_0_0_1"/>
<evidence type="ECO:0000256" key="2">
    <source>
        <dbReference type="SAM" id="SignalP"/>
    </source>
</evidence>
<organism evidence="3 4">
    <name type="scientific">Theobroma cacao</name>
    <name type="common">Cacao</name>
    <name type="synonym">Cocoa</name>
    <dbReference type="NCBI Taxonomy" id="3641"/>
    <lineage>
        <taxon>Eukaryota</taxon>
        <taxon>Viridiplantae</taxon>
        <taxon>Streptophyta</taxon>
        <taxon>Embryophyta</taxon>
        <taxon>Tracheophyta</taxon>
        <taxon>Spermatophyta</taxon>
        <taxon>Magnoliopsida</taxon>
        <taxon>eudicotyledons</taxon>
        <taxon>Gunneridae</taxon>
        <taxon>Pentapetalae</taxon>
        <taxon>rosids</taxon>
        <taxon>malvids</taxon>
        <taxon>Malvales</taxon>
        <taxon>Malvaceae</taxon>
        <taxon>Byttnerioideae</taxon>
        <taxon>Theobroma</taxon>
    </lineage>
</organism>
<dbReference type="InParanoid" id="A0A061EH19"/>
<keyword evidence="4" id="KW-1185">Reference proteome</keyword>